<dbReference type="GeneID" id="30910950"/>
<accession>A0A1B1E502</accession>
<evidence type="ECO:0000256" key="1">
    <source>
        <dbReference type="SAM" id="MobiDB-lite"/>
    </source>
</evidence>
<feature type="region of interest" description="Disordered" evidence="1">
    <location>
        <begin position="372"/>
        <end position="460"/>
    </location>
</feature>
<organism evidence="3 4">
    <name type="scientific">Plasmodium coatneyi</name>
    <dbReference type="NCBI Taxonomy" id="208452"/>
    <lineage>
        <taxon>Eukaryota</taxon>
        <taxon>Sar</taxon>
        <taxon>Alveolata</taxon>
        <taxon>Apicomplexa</taxon>
        <taxon>Aconoidasida</taxon>
        <taxon>Haemosporida</taxon>
        <taxon>Plasmodiidae</taxon>
        <taxon>Plasmodium</taxon>
    </lineage>
</organism>
<evidence type="ECO:0000313" key="4">
    <source>
        <dbReference type="Proteomes" id="UP000092716"/>
    </source>
</evidence>
<keyword evidence="4" id="KW-1185">Reference proteome</keyword>
<dbReference type="AlphaFoldDB" id="A0A1B1E502"/>
<feature type="compositionally biased region" description="Basic and acidic residues" evidence="1">
    <location>
        <begin position="389"/>
        <end position="398"/>
    </location>
</feature>
<keyword evidence="2" id="KW-0812">Transmembrane</keyword>
<feature type="compositionally biased region" description="Low complexity" evidence="1">
    <location>
        <begin position="514"/>
        <end position="527"/>
    </location>
</feature>
<evidence type="ECO:0000313" key="3">
    <source>
        <dbReference type="EMBL" id="ANQ10104.1"/>
    </source>
</evidence>
<gene>
    <name evidence="3" type="ORF">PCOAH_00042190</name>
</gene>
<feature type="compositionally biased region" description="Acidic residues" evidence="1">
    <location>
        <begin position="399"/>
        <end position="414"/>
    </location>
</feature>
<keyword evidence="2" id="KW-0472">Membrane</keyword>
<feature type="transmembrane region" description="Helical" evidence="2">
    <location>
        <begin position="469"/>
        <end position="489"/>
    </location>
</feature>
<dbReference type="Proteomes" id="UP000092716">
    <property type="component" value="Chromosome 12"/>
</dbReference>
<reference evidence="4" key="1">
    <citation type="submission" date="2016-06" db="EMBL/GenBank/DDBJ databases">
        <title>First high quality genome sequence of Plasmodium coatneyi using continuous long reads from single molecule, real-time sequencing.</title>
        <authorList>
            <person name="Chien J.-T."/>
            <person name="Pakala S.B."/>
            <person name="Geraldo J.A."/>
            <person name="Lapp S.A."/>
            <person name="Barnwell J.W."/>
            <person name="Kissinger J.C."/>
            <person name="Galinski M.R."/>
            <person name="Humphrey J.C."/>
        </authorList>
    </citation>
    <scope>NUCLEOTIDE SEQUENCE [LARGE SCALE GENOMIC DNA]</scope>
    <source>
        <strain evidence="4">Hackeri</strain>
    </source>
</reference>
<dbReference type="InterPro" id="IPR008780">
    <property type="entry name" value="Plasmodium_Vir"/>
</dbReference>
<proteinExistence type="predicted"/>
<dbReference type="RefSeq" id="XP_019916799.1">
    <property type="nucleotide sequence ID" value="XM_020061003.1"/>
</dbReference>
<feature type="region of interest" description="Disordered" evidence="1">
    <location>
        <begin position="514"/>
        <end position="533"/>
    </location>
</feature>
<dbReference type="EMBL" id="CP016250">
    <property type="protein sequence ID" value="ANQ10104.1"/>
    <property type="molecule type" value="Genomic_DNA"/>
</dbReference>
<dbReference type="KEGG" id="pcot:PCOAH_00042190"/>
<protein>
    <submittedName>
        <fullName evidence="3">CYIR protein</fullName>
    </submittedName>
</protein>
<dbReference type="Pfam" id="PF05795">
    <property type="entry name" value="Plasmodium_Vir"/>
    <property type="match status" value="1"/>
</dbReference>
<keyword evidence="2" id="KW-1133">Transmembrane helix</keyword>
<sequence length="604" mass="68759">MAGEGAVTEDDNSGKLPAEKIYNKFDNKSAKCRIPGTTLTTYGESLKKELSGYENIKSYVEDIVRVWCIVSEIRENDSLYNERCGFLYFWLGNKLFSEGLDTTNFKGDMNKIYTLLASWFSGEDCKNEYRINSKHDFNQRKTIFDYWYNYPTIQKYIHDNHFDCPNKYATYLNEVAKDYSDVSSSCSRQRDDEYCKQINDVLTDNNSPTTLKFECESINEKDFKLIEENKSHVDEKRRERTNAFFYRQFNQGSGLNSCADLSGIDKIFEDHDNLAAEKAEIQSAWCEMAKKKGAEGDDDVSFCKYCNFLYFWIGDELWGKLISQREDSDTFNKIMSLVCAKLMELCNNSGGCKMACWGTDSQIDRTNFHRKKEEYTNTQEQQTQSRTRAHPERPPDTDHLEDESGDEIGEEEGSPELVGSFSGCSPGGVPLRGQAASCPLPPDLSDSSAEMGTSRGDTTSGYGTTITPAAVSSSAAALIGLPTIIFLLYKKINKKIYRENRLYNYTPFLSRIKNSSGKGNRNRSSNRSNRKKRSTIRNDFEIFTDSSTEYSGEVSTVVYNMPPLRIIITYGFKYITTVTIEYKEGELWFRDKGKVGSGLREGGE</sequence>
<dbReference type="VEuPathDB" id="PlasmoDB:PCOAH_00042190"/>
<name>A0A1B1E502_9APIC</name>
<evidence type="ECO:0000256" key="2">
    <source>
        <dbReference type="SAM" id="Phobius"/>
    </source>
</evidence>